<evidence type="ECO:0000313" key="3">
    <source>
        <dbReference type="Proteomes" id="UP000758603"/>
    </source>
</evidence>
<organism evidence="2 3">
    <name type="scientific">Truncatella angustata</name>
    <dbReference type="NCBI Taxonomy" id="152316"/>
    <lineage>
        <taxon>Eukaryota</taxon>
        <taxon>Fungi</taxon>
        <taxon>Dikarya</taxon>
        <taxon>Ascomycota</taxon>
        <taxon>Pezizomycotina</taxon>
        <taxon>Sordariomycetes</taxon>
        <taxon>Xylariomycetidae</taxon>
        <taxon>Amphisphaeriales</taxon>
        <taxon>Sporocadaceae</taxon>
        <taxon>Truncatella</taxon>
    </lineage>
</organism>
<accession>A0A9P8UID2</accession>
<dbReference type="InterPro" id="IPR042099">
    <property type="entry name" value="ANL_N_sf"/>
</dbReference>
<evidence type="ECO:0000313" key="2">
    <source>
        <dbReference type="EMBL" id="KAH6652736.1"/>
    </source>
</evidence>
<proteinExistence type="predicted"/>
<dbReference type="Gene3D" id="3.40.50.12780">
    <property type="entry name" value="N-terminal domain of ligase-like"/>
    <property type="match status" value="1"/>
</dbReference>
<protein>
    <recommendedName>
        <fullName evidence="1">AMP-dependent synthetase/ligase domain-containing protein</fullName>
    </recommendedName>
</protein>
<dbReference type="EMBL" id="JAGPXC010000005">
    <property type="protein sequence ID" value="KAH6652736.1"/>
    <property type="molecule type" value="Genomic_DNA"/>
</dbReference>
<dbReference type="InterPro" id="IPR000873">
    <property type="entry name" value="AMP-dep_synth/lig_dom"/>
</dbReference>
<sequence>MLATPNPSLSGAVLNELIRYVQRNSQYYRDLYRDIPGDASSLEQLPVIEHARFWLSNTCNPETNRLLTSTVIDGGIFRSGGTTGDPKVSFYSRNELNGITRDLADCLKRAGLQPGDRVANLLSNGDLYMGYLLNVLSWADSSIPFVQLPISTLVEVERMVWPLQEFQATVLSAMPTILIRISDYLSARGEQLPSVHLIVYGGENLHQDSKAVLKKTFPNAAMRPMMYGSVDGGLIGLPTHDTTLEHQVGGPIYTPNSPSVVVEILNEDGVPVTAIGQTGPIYVTNLTRRLMPVIRYPTGDVAEWVDYSQRLFTLRGRDVIGFKIGPASYDFRHLRNIVVKVLGDGNISAFQVAARRSDRKDELVFRIASHLSDHDEWDKKLEGALRADTFQYVSNLETGIINPLVVEWVDIEAMHTNQRTGKLRDVVDERVS</sequence>
<dbReference type="SUPFAM" id="SSF56801">
    <property type="entry name" value="Acetyl-CoA synthetase-like"/>
    <property type="match status" value="1"/>
</dbReference>
<reference evidence="2" key="1">
    <citation type="journal article" date="2021" name="Nat. Commun.">
        <title>Genetic determinants of endophytism in the Arabidopsis root mycobiome.</title>
        <authorList>
            <person name="Mesny F."/>
            <person name="Miyauchi S."/>
            <person name="Thiergart T."/>
            <person name="Pickel B."/>
            <person name="Atanasova L."/>
            <person name="Karlsson M."/>
            <person name="Huettel B."/>
            <person name="Barry K.W."/>
            <person name="Haridas S."/>
            <person name="Chen C."/>
            <person name="Bauer D."/>
            <person name="Andreopoulos W."/>
            <person name="Pangilinan J."/>
            <person name="LaButti K."/>
            <person name="Riley R."/>
            <person name="Lipzen A."/>
            <person name="Clum A."/>
            <person name="Drula E."/>
            <person name="Henrissat B."/>
            <person name="Kohler A."/>
            <person name="Grigoriev I.V."/>
            <person name="Martin F.M."/>
            <person name="Hacquard S."/>
        </authorList>
    </citation>
    <scope>NUCLEOTIDE SEQUENCE</scope>
    <source>
        <strain evidence="2">MPI-SDFR-AT-0073</strain>
    </source>
</reference>
<name>A0A9P8UID2_9PEZI</name>
<dbReference type="AlphaFoldDB" id="A0A9P8UID2"/>
<dbReference type="Proteomes" id="UP000758603">
    <property type="component" value="Unassembled WGS sequence"/>
</dbReference>
<evidence type="ECO:0000259" key="1">
    <source>
        <dbReference type="Pfam" id="PF00501"/>
    </source>
</evidence>
<keyword evidence="3" id="KW-1185">Reference proteome</keyword>
<gene>
    <name evidence="2" type="ORF">BKA67DRAFT_536458</name>
</gene>
<comment type="caution">
    <text evidence="2">The sequence shown here is derived from an EMBL/GenBank/DDBJ whole genome shotgun (WGS) entry which is preliminary data.</text>
</comment>
<dbReference type="Pfam" id="PF00501">
    <property type="entry name" value="AMP-binding"/>
    <property type="match status" value="1"/>
</dbReference>
<dbReference type="PANTHER" id="PTHR43845:SF1">
    <property type="entry name" value="BLR5969 PROTEIN"/>
    <property type="match status" value="1"/>
</dbReference>
<feature type="domain" description="AMP-dependent synthetase/ligase" evidence="1">
    <location>
        <begin position="79"/>
        <end position="284"/>
    </location>
</feature>
<dbReference type="RefSeq" id="XP_045957013.1">
    <property type="nucleotide sequence ID" value="XM_046100158.1"/>
</dbReference>
<dbReference type="PANTHER" id="PTHR43845">
    <property type="entry name" value="BLR5969 PROTEIN"/>
    <property type="match status" value="1"/>
</dbReference>
<dbReference type="OrthoDB" id="5360374at2759"/>
<dbReference type="GeneID" id="70129050"/>